<dbReference type="Gene3D" id="2.20.100.10">
    <property type="entry name" value="Thrombospondin type-1 (TSP1) repeat"/>
    <property type="match status" value="1"/>
</dbReference>
<evidence type="ECO:0000256" key="5">
    <source>
        <dbReference type="SAM" id="MobiDB-lite"/>
    </source>
</evidence>
<dbReference type="SUPFAM" id="SSF57535">
    <property type="entry name" value="Complement control module/SCR domain"/>
    <property type="match status" value="1"/>
</dbReference>
<dbReference type="PROSITE" id="PS50092">
    <property type="entry name" value="TSP1"/>
    <property type="match status" value="1"/>
</dbReference>
<gene>
    <name evidence="6" type="ORF">OKIOD_LOCUS14242</name>
</gene>
<keyword evidence="3" id="KW-0677">Repeat</keyword>
<dbReference type="SMART" id="SM00369">
    <property type="entry name" value="LRR_TYP"/>
    <property type="match status" value="4"/>
</dbReference>
<keyword evidence="4" id="KW-1015">Disulfide bond</keyword>
<accession>A0ABN7T0J6</accession>
<keyword evidence="2" id="KW-0732">Signal</keyword>
<name>A0ABN7T0J6_OIKDI</name>
<sequence>MEIASPSCRGIISTCEKPFIGMDVRKECAGVDFTQTCRHAGCAAELCTLFEVGIDKCQKLCKLGPLSDDCQKCPRNGAWKREEVREGKSIIDAINSLPSKKKKKGKKNKKKSKKAKKSKKQSKKPLLFNTEMQSFNPEAIKPDNVGKWQFSLPSSTTPQTTTTTTTTATTTTSPPSTTKPTLEPTQSTSTSFMNERLPGITNAIQIQSTKSPKNYPRFGDCEARNDLKDGSIECYPYRVGFISARCVHRCNEGKWLHGYHKIQCRNGKWEEYSTSRFSAPSIIDMDIDLTKPICIDHCPCREANACQAMPVELNKSLSMKIECPIGGRIRVQGAVYGRWDDHSCTDDIYMDRDFPTDVCPQTRKVARVCYGCSDQEACWSQWSSWGECSAECGSGIKTRQRACVKFGDEDCEGSKFDTEQCNTEPCGCPENTPCKCVTHLTPAGQSLLKYDCSNLRLTNTNTVSAWPEAEYLDLSNNSLFSSLYLRAFLQQMPNLKRIDLDGNYLTEVVEDLFASNPALEFLNFLNNRVTSVPEKLFSENPELEVVWFSGNKLAELPQNLFQQNRNLLFVDFSRNFIKKMPRYLFRNNFFLDEVHFEANTMERVCRDQFRTNPNLRIVSFVGNGELPELIERAYCSGFKFCYSYGGGPISVLLALLNVYGDACYQG</sequence>
<dbReference type="SMART" id="SM00209">
    <property type="entry name" value="TSP1"/>
    <property type="match status" value="1"/>
</dbReference>
<dbReference type="InterPro" id="IPR032675">
    <property type="entry name" value="LRR_dom_sf"/>
</dbReference>
<dbReference type="EMBL" id="OU015567">
    <property type="protein sequence ID" value="CAG5111143.1"/>
    <property type="molecule type" value="Genomic_DNA"/>
</dbReference>
<dbReference type="CDD" id="cd22823">
    <property type="entry name" value="Gal_Rha_Lectin"/>
    <property type="match status" value="1"/>
</dbReference>
<evidence type="ECO:0000256" key="3">
    <source>
        <dbReference type="ARBA" id="ARBA00022737"/>
    </source>
</evidence>
<dbReference type="Proteomes" id="UP001158576">
    <property type="component" value="Chromosome 2"/>
</dbReference>
<dbReference type="InterPro" id="IPR050328">
    <property type="entry name" value="Dev_Immune_Receptor"/>
</dbReference>
<protein>
    <submittedName>
        <fullName evidence="6">Oidioi.mRNA.OKI2018_I69.chr2.g5477.t1.cds</fullName>
    </submittedName>
</protein>
<evidence type="ECO:0000256" key="1">
    <source>
        <dbReference type="ARBA" id="ARBA00022614"/>
    </source>
</evidence>
<evidence type="ECO:0000256" key="4">
    <source>
        <dbReference type="ARBA" id="ARBA00023157"/>
    </source>
</evidence>
<dbReference type="PANTHER" id="PTHR24373">
    <property type="entry name" value="SLIT RELATED LEUCINE-RICH REPEAT NEURONAL PROTEIN"/>
    <property type="match status" value="1"/>
</dbReference>
<feature type="compositionally biased region" description="Basic residues" evidence="5">
    <location>
        <begin position="99"/>
        <end position="123"/>
    </location>
</feature>
<dbReference type="InterPro" id="IPR035976">
    <property type="entry name" value="Sushi/SCR/CCP_sf"/>
</dbReference>
<dbReference type="InterPro" id="IPR003591">
    <property type="entry name" value="Leu-rich_rpt_typical-subtyp"/>
</dbReference>
<dbReference type="InterPro" id="IPR026906">
    <property type="entry name" value="LRR_5"/>
</dbReference>
<organism evidence="6 7">
    <name type="scientific">Oikopleura dioica</name>
    <name type="common">Tunicate</name>
    <dbReference type="NCBI Taxonomy" id="34765"/>
    <lineage>
        <taxon>Eukaryota</taxon>
        <taxon>Metazoa</taxon>
        <taxon>Chordata</taxon>
        <taxon>Tunicata</taxon>
        <taxon>Appendicularia</taxon>
        <taxon>Copelata</taxon>
        <taxon>Oikopleuridae</taxon>
        <taxon>Oikopleura</taxon>
    </lineage>
</organism>
<dbReference type="Pfam" id="PF00090">
    <property type="entry name" value="TSP_1"/>
    <property type="match status" value="1"/>
</dbReference>
<dbReference type="Gene3D" id="3.80.10.10">
    <property type="entry name" value="Ribonuclease Inhibitor"/>
    <property type="match status" value="1"/>
</dbReference>
<dbReference type="InterPro" id="IPR036383">
    <property type="entry name" value="TSP1_rpt_sf"/>
</dbReference>
<dbReference type="SUPFAM" id="SSF82895">
    <property type="entry name" value="TSP-1 type 1 repeat"/>
    <property type="match status" value="1"/>
</dbReference>
<keyword evidence="1" id="KW-0433">Leucine-rich repeat</keyword>
<feature type="region of interest" description="Disordered" evidence="5">
    <location>
        <begin position="96"/>
        <end position="193"/>
    </location>
</feature>
<dbReference type="SUPFAM" id="SSF52058">
    <property type="entry name" value="L domain-like"/>
    <property type="match status" value="1"/>
</dbReference>
<feature type="compositionally biased region" description="Low complexity" evidence="5">
    <location>
        <begin position="153"/>
        <end position="185"/>
    </location>
</feature>
<reference evidence="6 7" key="1">
    <citation type="submission" date="2021-04" db="EMBL/GenBank/DDBJ databases">
        <authorList>
            <person name="Bliznina A."/>
        </authorList>
    </citation>
    <scope>NUCLEOTIDE SEQUENCE [LARGE SCALE GENOMIC DNA]</scope>
</reference>
<evidence type="ECO:0000256" key="2">
    <source>
        <dbReference type="ARBA" id="ARBA00022729"/>
    </source>
</evidence>
<proteinExistence type="predicted"/>
<evidence type="ECO:0000313" key="7">
    <source>
        <dbReference type="Proteomes" id="UP001158576"/>
    </source>
</evidence>
<dbReference type="Pfam" id="PF13306">
    <property type="entry name" value="LRR_5"/>
    <property type="match status" value="1"/>
</dbReference>
<evidence type="ECO:0000313" key="6">
    <source>
        <dbReference type="EMBL" id="CAG5111143.1"/>
    </source>
</evidence>
<dbReference type="InterPro" id="IPR000884">
    <property type="entry name" value="TSP1_rpt"/>
</dbReference>
<keyword evidence="7" id="KW-1185">Reference proteome</keyword>
<dbReference type="PANTHER" id="PTHR24373:SF275">
    <property type="entry name" value="TIR DOMAIN-CONTAINING PROTEIN"/>
    <property type="match status" value="1"/>
</dbReference>